<dbReference type="Proteomes" id="UP001152755">
    <property type="component" value="Unassembled WGS sequence"/>
</dbReference>
<evidence type="ECO:0000256" key="3">
    <source>
        <dbReference type="ARBA" id="ARBA00022553"/>
    </source>
</evidence>
<dbReference type="NCBIfam" id="NF003417">
    <property type="entry name" value="PRK04813.1"/>
    <property type="match status" value="3"/>
</dbReference>
<dbReference type="GO" id="GO:0008610">
    <property type="term" value="P:lipid biosynthetic process"/>
    <property type="evidence" value="ECO:0007669"/>
    <property type="project" value="UniProtKB-ARBA"/>
</dbReference>
<sequence>MAPHGRNLSGQSLASTSAVPAEAFPLSAAQRGMWFAQKLAPSVPIFIAQYVELHGPLDVGLLRQTTIAAAKEFESPLIKLLEVDGEPYQLIDLDTDSTIPLIDFREEPDPLAAAHEWMDTDYVTPIPLIDGPRLVEMTLLQVGSQDYLWYSRIHHVALDGYGAMTMLNRIAALYTAAVEGTDPGPATAADLHKLYELDEQYRTSTRFDNDRAYWRERLAGHEHGSTLSTHWARTAARSRLASAALSESAIRRLDKADEQMRGTAAAVLIAAFAAYLSRMTGRSDVLVNMPVSARTTMPLRRSGGMLVNIAPLCITVRPDDTVGELIGRVQLELMGALRHQRCSIEDIRRDFGGNGSGSLELFTGPMVNVMLFRQELRLGELVGEYHIVTSGPVDDLLINIYQSGNPVQTILGFRANPNRYDDTELHAHHAGFMELVEEFVAADPQTTMGAIHEPSAAEGARRLRRRERGEFWRAELGGVSPAPAGEHESATLSVAEQCRRFAADHEMPARSVIAAALTVVLARLADVGEVVLGVDAGDGAVPVRVTVDSTMSFADHAADVRDREEQALAHADATFDEILAAAGLPDDLTVEGLCRALIGRPDGEEHHGDSVTVTAAPGVAARLVRALAAAVADPTGAVGDLPLLGDDELAGLAPVDGPAAEPPRTLAQILTDAAAREPEATAVIDGDRVLTYADLDEWSNRLARLLIGRGAGPETVVAVAVPRSVASVLSVWAVAKSGAAFVPVDPHYPPERIEHMLTDSRALLVLAMSGEESHLPPDIPLLALDDPSLRAELEAQQAGAITDADRSAPDTIGNRAYLIYTSGSTGIPKGVTVSHRGLANLAAEAVRHYRVSASSRTLHFSSPSFDASMLELMLAVGAGATMVIAPPTIFGGEELHELLRTAGVTHAFVTPAALASVDPEGLSALRTVITGGEACPPELVAQWGTGRELFNAYGPTETTVIGALSEALVPGESVTIGRPPTGCRVLVLDHRLHPVPRGVPGELYIAGDGLARGYHRRPGTSAERFVANPFADPGERMYRTGDVVRWNRAGELEYLGRVDDQVKVRGFRIELGEIDSTLTAHPDVRFAATVGRPGPSGVTVLVAYVQPVNGTPVSHAELLELASESLPSYMVPSAIVTLDRIPLTPAGKLDRKALPEPDFDARTGGFREPTTPTEEAIAEVFATVLGADRISIDDSFFDLGGNSLVATRVTARVNAALGTEIGVLDLFESPTVKTLAARADMLGPRASRPQLRRIEPRPDPLPLSLAGQRMWFLNQLDPGSGAYNIPVAIELRGTLDLAALRAALADVIERHETLRTVYPESEAGPHQVVLPAASVVPELRAVPSETAPSPDEFAARPFDVSTEVPLHVQLVRHAPDHHTLALVVHHIATDGYSMGPLARDVMVAYIARREERAPQWSPLAVQYADYTLWQREMLGTADDPGSLTARQLDYWRAALAGAPELLELPLDRPRPATQSGRGGVYRFTVPVELNRRLLRLAAEQGSSLFMVLHAALAVLLARCAGAEDIPIGTPVAGRGEAELDDLVGLFVNTLALRTDVDPDTSFLELIDQVRLRDLEAFGNADVPFEQVVEAVDPPRSRAHSPLFQVLLVLQNASEVNLALPGLDVDVREIDNGTTKFDMQLTVTERPDGTGRPTGLAAEFTYATDLFDESTIDALGGRFVRILRAVTDDPAIAVGDIDLLDPLDREQVLIDWNATAHPLPATTLTAELVEQAGRTPQRAAVVFGDAALDYATFDERVCRLGRSLIDRGVGPESRVAVAMRRSADLLVAIHAVIRAGGAYVPIDPDHPRERIAHILDTARPVCVLTTSADAKGLDSFADGAVEDVGVETVAVDTLDLGGVSGAPITDAERIAPVRPENTAYVIFTSGSTGVPKGVAVSHGAIVNRLTWMQHAYPLTADDVVLHKTPITFDVSVWELFWPLLVGASLVVAEPEGHRDPAYLARVIDEQRITTMHFVPSMLSAFLAGADRDRCAKLTRVFCSGEALPPSTVAEFHAFVAEGSGAEASGEGATLHNLYGPTEAAVDVTSWDCGPTDVARVPIGAPVWNTQVYVLDRRLRPVPVGSPGELYLAGVQLARGYVARPELSADRFVADPFGGAGARMYRTGDLVRWLPDGNLEYLGRTDFQVKLRGLRIELPEIEQVLLDHDDVARAVVVVHQGAALVGYVVAPAGRAIDIAAVLDHVRTQLPDYMVPAQLVVLDEFPLGPSGKLDRRALPDIQLAVHAGEYVAPRTPAEEVLAAIFADLLIESTPEESTRIGVYDSFFDLGGNSLVATRMVARAAAALGTPVAVRDLFDAPTVAGLAALVADRGDRDRTRPALTPRLRPALVPVSTAQRRMWFINQYDTSSAAYNVVLALRLTGALDRPALTAALTDVLARHESLRTVYPAVEGEPTQVIVAARELAPDLEPQPVDSPEQLQERIAAEASRGFDVAAQVPVRATLFAVGSDGSEDGGTSEHVLMVVVHHICADGFSLAPLARDLVTAYTARTAHTPPQWTPLPVQYVDYALWQHELLGAEDDPESTAYTQLDHWRAELAGLPDLLALPLDHPRPAQRSQRGARVDFAIDAELHRRIVDLARSHGASVFMTVHAALAVLLARLADTDDVAVGTPISGRGEAGLDELVGMFVNTLVLRTQVDAGAGFGELLAATRRVDLAAYAHADLPFERLVEVLNPARSTAYAPLFQVMLEFQDTARPSVDLPGIAVSAYDLESNIANFDLQVTLAEQFDDAGAPAGISGGLRYATDLFEAGSVRRFGDRFVRILASIAQHPDAPVGDIDLLGRREHRTLAPVTGTADTAPRTLVRILADAADRDPQSVALTYRGTDVTYAELDERSNALARVLIDRGAGPEVFVALALPRSLDSITWLWAVAKSGAAFLPVDPDYPDDRITHMLTDSGAALGVTDTEHRDRLPDVVPWLVTDDVVQGDPAMTVPLTDADRCGPIRLAGPAYLIYTSGSTGTPKGVVVTHAGLSALAEEERTRFGVDGGSSVLHFSSPSFDASVLELLLTFGAGARMVIAPNGLYGGTDLHALLADEHVTHAFITPAALASVDPAGLGDLRAIGTGGEACPPDLVSQWAPGRTMINAYGPTEATVATSMSDALVPGEPVTIGGPTRGCAEMVLDARLHPVPVGVAGDLYVAGAGLARGYHRRAGTTAERFVANPFGGPGERMYRTGDVVRWVRGQGGTMQLEYLGRSDFQVKVRGFRIELGEIEAALAAHPAIARSAVATHTDGQGVSRLVGYVTAASDQDRPEAADVLAFVGTRLAPYMVPAALVVLDELPTSPTGKLDRRALPEPDFGARAGTGRAPVGEVESVLAGLFAEVLGLPADTVGVDDSFFALGGDSIMSIQLVSRAKAAGLFLSPRDVFERKSVAGLAEIAVPLAAGESAVLEELPGGGVGEVALTPIVHWMLERAEATTPDGDYVDFGRHSQAALLSAPADLQMTTLTATVQAVLDRHDILRAQLFRDDDGSWRMMVPPAGAVSASDMVRRIDVDADSREPEFSPIVTRALDEAEDRLSPQQGQMLHVVWLVPAAGPGRLLVVAHHTVVDGVSWRVLVPDLASAFAQVSAGGSVELLPVGTSVR</sequence>
<dbReference type="InterPro" id="IPR009081">
    <property type="entry name" value="PP-bd_ACP"/>
</dbReference>
<evidence type="ECO:0000313" key="6">
    <source>
        <dbReference type="Proteomes" id="UP001152755"/>
    </source>
</evidence>
<evidence type="ECO:0000256" key="2">
    <source>
        <dbReference type="ARBA" id="ARBA00022450"/>
    </source>
</evidence>
<comment type="cofactor">
    <cofactor evidence="1">
        <name>pantetheine 4'-phosphate</name>
        <dbReference type="ChEBI" id="CHEBI:47942"/>
    </cofactor>
</comment>
<dbReference type="Gene3D" id="3.30.559.10">
    <property type="entry name" value="Chloramphenicol acetyltransferase-like domain"/>
    <property type="match status" value="4"/>
</dbReference>
<dbReference type="InterPro" id="IPR020806">
    <property type="entry name" value="PKS_PP-bd"/>
</dbReference>
<keyword evidence="3" id="KW-0597">Phosphoprotein</keyword>
<dbReference type="InterPro" id="IPR020845">
    <property type="entry name" value="AMP-binding_CS"/>
</dbReference>
<dbReference type="FunFam" id="3.40.50.980:FF:000001">
    <property type="entry name" value="Non-ribosomal peptide synthetase"/>
    <property type="match status" value="2"/>
</dbReference>
<dbReference type="Pfam" id="PF00668">
    <property type="entry name" value="Condensation"/>
    <property type="match status" value="4"/>
</dbReference>
<dbReference type="SUPFAM" id="SSF52777">
    <property type="entry name" value="CoA-dependent acyltransferases"/>
    <property type="match status" value="8"/>
</dbReference>
<feature type="domain" description="Carrier" evidence="4">
    <location>
        <begin position="2245"/>
        <end position="2326"/>
    </location>
</feature>
<dbReference type="InterPro" id="IPR045851">
    <property type="entry name" value="AMP-bd_C_sf"/>
</dbReference>
<dbReference type="Pfam" id="PF00501">
    <property type="entry name" value="AMP-binding"/>
    <property type="match status" value="3"/>
</dbReference>
<feature type="non-terminal residue" evidence="5">
    <location>
        <position position="3596"/>
    </location>
</feature>
<keyword evidence="6" id="KW-1185">Reference proteome</keyword>
<dbReference type="GO" id="GO:0043041">
    <property type="term" value="P:amino acid activation for nonribosomal peptide biosynthetic process"/>
    <property type="evidence" value="ECO:0007669"/>
    <property type="project" value="TreeGrafter"/>
</dbReference>
<dbReference type="GO" id="GO:0003824">
    <property type="term" value="F:catalytic activity"/>
    <property type="evidence" value="ECO:0007669"/>
    <property type="project" value="InterPro"/>
</dbReference>
<protein>
    <submittedName>
        <fullName evidence="5">Amino acid adenylation domain-containing protein</fullName>
    </submittedName>
</protein>
<dbReference type="Pfam" id="PF13193">
    <property type="entry name" value="AMP-binding_C"/>
    <property type="match status" value="3"/>
</dbReference>
<dbReference type="Pfam" id="PF00550">
    <property type="entry name" value="PP-binding"/>
    <property type="match status" value="3"/>
</dbReference>
<dbReference type="PROSITE" id="PS00455">
    <property type="entry name" value="AMP_BINDING"/>
    <property type="match status" value="3"/>
</dbReference>
<name>A0A9X4M341_9ACTN</name>
<keyword evidence="2" id="KW-0596">Phosphopantetheine</keyword>
<dbReference type="CDD" id="cd19540">
    <property type="entry name" value="LCL_NRPS-like"/>
    <property type="match status" value="2"/>
</dbReference>
<dbReference type="InterPro" id="IPR036736">
    <property type="entry name" value="ACP-like_sf"/>
</dbReference>
<feature type="domain" description="Carrier" evidence="4">
    <location>
        <begin position="3320"/>
        <end position="3396"/>
    </location>
</feature>
<dbReference type="GO" id="GO:0005829">
    <property type="term" value="C:cytosol"/>
    <property type="evidence" value="ECO:0007669"/>
    <property type="project" value="TreeGrafter"/>
</dbReference>
<dbReference type="FunFam" id="3.40.50.980:FF:000002">
    <property type="entry name" value="Enterobactin synthetase component F"/>
    <property type="match status" value="1"/>
</dbReference>
<proteinExistence type="predicted"/>
<dbReference type="EMBL" id="JANRHA010000027">
    <property type="protein sequence ID" value="MDG3017175.1"/>
    <property type="molecule type" value="Genomic_DNA"/>
</dbReference>
<comment type="caution">
    <text evidence="5">The sequence shown here is derived from an EMBL/GenBank/DDBJ whole genome shotgun (WGS) entry which is preliminary data.</text>
</comment>
<dbReference type="SUPFAM" id="SSF56801">
    <property type="entry name" value="Acetyl-CoA synthetase-like"/>
    <property type="match status" value="3"/>
</dbReference>
<dbReference type="InterPro" id="IPR000873">
    <property type="entry name" value="AMP-dep_synth/lig_dom"/>
</dbReference>
<dbReference type="Gene3D" id="2.30.38.10">
    <property type="entry name" value="Luciferase, Domain 3"/>
    <property type="match status" value="2"/>
</dbReference>
<dbReference type="Gene3D" id="3.40.50.12780">
    <property type="entry name" value="N-terminal domain of ligase-like"/>
    <property type="match status" value="1"/>
</dbReference>
<dbReference type="GO" id="GO:0031177">
    <property type="term" value="F:phosphopantetheine binding"/>
    <property type="evidence" value="ECO:0007669"/>
    <property type="project" value="InterPro"/>
</dbReference>
<dbReference type="RefSeq" id="WP_332520829.1">
    <property type="nucleotide sequence ID" value="NZ_JANRHA010000027.1"/>
</dbReference>
<dbReference type="FunFam" id="2.30.38.10:FF:000001">
    <property type="entry name" value="Non-ribosomal peptide synthetase PvdI"/>
    <property type="match status" value="2"/>
</dbReference>
<evidence type="ECO:0000259" key="4">
    <source>
        <dbReference type="PROSITE" id="PS50075"/>
    </source>
</evidence>
<dbReference type="NCBIfam" id="TIGR01733">
    <property type="entry name" value="AA-adenyl-dom"/>
    <property type="match status" value="3"/>
</dbReference>
<dbReference type="GO" id="GO:0044550">
    <property type="term" value="P:secondary metabolite biosynthetic process"/>
    <property type="evidence" value="ECO:0007669"/>
    <property type="project" value="TreeGrafter"/>
</dbReference>
<gene>
    <name evidence="5" type="ORF">NVS88_21705</name>
</gene>
<dbReference type="SUPFAM" id="SSF47336">
    <property type="entry name" value="ACP-like"/>
    <property type="match status" value="3"/>
</dbReference>
<dbReference type="InterPro" id="IPR001242">
    <property type="entry name" value="Condensation_dom"/>
</dbReference>
<dbReference type="Gene3D" id="3.30.559.30">
    <property type="entry name" value="Nonribosomal peptide synthetase, condensation domain"/>
    <property type="match status" value="4"/>
</dbReference>
<reference evidence="5" key="1">
    <citation type="submission" date="2022-08" db="EMBL/GenBank/DDBJ databases">
        <title>Genome analysis of Corynebacteriales strain.</title>
        <authorList>
            <person name="Lee S.D."/>
        </authorList>
    </citation>
    <scope>NUCLEOTIDE SEQUENCE</scope>
    <source>
        <strain evidence="5">D3-21</strain>
    </source>
</reference>
<feature type="domain" description="Carrier" evidence="4">
    <location>
        <begin position="1168"/>
        <end position="1243"/>
    </location>
</feature>
<evidence type="ECO:0000256" key="1">
    <source>
        <dbReference type="ARBA" id="ARBA00001957"/>
    </source>
</evidence>
<organism evidence="5 6">
    <name type="scientific">Speluncibacter jeojiensis</name>
    <dbReference type="NCBI Taxonomy" id="2710754"/>
    <lineage>
        <taxon>Bacteria</taxon>
        <taxon>Bacillati</taxon>
        <taxon>Actinomycetota</taxon>
        <taxon>Actinomycetes</taxon>
        <taxon>Mycobacteriales</taxon>
        <taxon>Speluncibacteraceae</taxon>
        <taxon>Speluncibacter</taxon>
    </lineage>
</organism>
<dbReference type="FunFam" id="1.10.1200.10:FF:000005">
    <property type="entry name" value="Nonribosomal peptide synthetase 1"/>
    <property type="match status" value="2"/>
</dbReference>
<dbReference type="SMART" id="SM00823">
    <property type="entry name" value="PKS_PP"/>
    <property type="match status" value="3"/>
</dbReference>
<dbReference type="FunFam" id="3.40.50.12780:FF:000012">
    <property type="entry name" value="Non-ribosomal peptide synthetase"/>
    <property type="match status" value="2"/>
</dbReference>
<dbReference type="InterPro" id="IPR023213">
    <property type="entry name" value="CAT-like_dom_sf"/>
</dbReference>
<dbReference type="PANTHER" id="PTHR45527">
    <property type="entry name" value="NONRIBOSOMAL PEPTIDE SYNTHETASE"/>
    <property type="match status" value="1"/>
</dbReference>
<dbReference type="InterPro" id="IPR010071">
    <property type="entry name" value="AA_adenyl_dom"/>
</dbReference>
<dbReference type="CDD" id="cd17646">
    <property type="entry name" value="A_NRPS_AB3403-like"/>
    <property type="match status" value="1"/>
</dbReference>
<evidence type="ECO:0000313" key="5">
    <source>
        <dbReference type="EMBL" id="MDG3017175.1"/>
    </source>
</evidence>
<dbReference type="InterPro" id="IPR042099">
    <property type="entry name" value="ANL_N_sf"/>
</dbReference>
<dbReference type="Gene3D" id="3.30.300.30">
    <property type="match status" value="3"/>
</dbReference>
<dbReference type="PROSITE" id="PS00012">
    <property type="entry name" value="PHOSPHOPANTETHEINE"/>
    <property type="match status" value="3"/>
</dbReference>
<dbReference type="PANTHER" id="PTHR45527:SF1">
    <property type="entry name" value="FATTY ACID SYNTHASE"/>
    <property type="match status" value="1"/>
</dbReference>
<dbReference type="InterPro" id="IPR006162">
    <property type="entry name" value="Ppantetheine_attach_site"/>
</dbReference>
<dbReference type="Gene3D" id="3.40.50.980">
    <property type="match status" value="4"/>
</dbReference>
<dbReference type="Gene3D" id="1.10.1200.10">
    <property type="entry name" value="ACP-like"/>
    <property type="match status" value="3"/>
</dbReference>
<accession>A0A9X4M341</accession>
<dbReference type="InterPro" id="IPR025110">
    <property type="entry name" value="AMP-bd_C"/>
</dbReference>
<dbReference type="PROSITE" id="PS50075">
    <property type="entry name" value="CARRIER"/>
    <property type="match status" value="3"/>
</dbReference>